<dbReference type="EMBL" id="CATNWA010000746">
    <property type="protein sequence ID" value="CAI9538011.1"/>
    <property type="molecule type" value="Genomic_DNA"/>
</dbReference>
<evidence type="ECO:0000256" key="1">
    <source>
        <dbReference type="SAM" id="Phobius"/>
    </source>
</evidence>
<keyword evidence="3" id="KW-1185">Reference proteome</keyword>
<comment type="caution">
    <text evidence="2">The sequence shown here is derived from an EMBL/GenBank/DDBJ whole genome shotgun (WGS) entry which is preliminary data.</text>
</comment>
<name>A0ABN9ATZ5_9NEOB</name>
<feature type="non-terminal residue" evidence="2">
    <location>
        <position position="42"/>
    </location>
</feature>
<sequence length="42" mass="5023">MDIEGDPRCLFFFFFFFNFSVEFPLNISIPDLKGLVWMKRGT</sequence>
<protein>
    <submittedName>
        <fullName evidence="2">Uncharacterized protein</fullName>
    </submittedName>
</protein>
<keyword evidence="1" id="KW-0472">Membrane</keyword>
<feature type="transmembrane region" description="Helical" evidence="1">
    <location>
        <begin position="9"/>
        <end position="29"/>
    </location>
</feature>
<evidence type="ECO:0000313" key="2">
    <source>
        <dbReference type="EMBL" id="CAI9538011.1"/>
    </source>
</evidence>
<proteinExistence type="predicted"/>
<dbReference type="Proteomes" id="UP001162483">
    <property type="component" value="Unassembled WGS sequence"/>
</dbReference>
<evidence type="ECO:0000313" key="3">
    <source>
        <dbReference type="Proteomes" id="UP001162483"/>
    </source>
</evidence>
<keyword evidence="1" id="KW-1133">Transmembrane helix</keyword>
<keyword evidence="1" id="KW-0812">Transmembrane</keyword>
<reference evidence="2" key="1">
    <citation type="submission" date="2023-05" db="EMBL/GenBank/DDBJ databases">
        <authorList>
            <person name="Stuckert A."/>
        </authorList>
    </citation>
    <scope>NUCLEOTIDE SEQUENCE</scope>
</reference>
<accession>A0ABN9ATZ5</accession>
<gene>
    <name evidence="2" type="ORF">SPARVUS_LOCUS1324456</name>
</gene>
<organism evidence="2 3">
    <name type="scientific">Staurois parvus</name>
    <dbReference type="NCBI Taxonomy" id="386267"/>
    <lineage>
        <taxon>Eukaryota</taxon>
        <taxon>Metazoa</taxon>
        <taxon>Chordata</taxon>
        <taxon>Craniata</taxon>
        <taxon>Vertebrata</taxon>
        <taxon>Euteleostomi</taxon>
        <taxon>Amphibia</taxon>
        <taxon>Batrachia</taxon>
        <taxon>Anura</taxon>
        <taxon>Neobatrachia</taxon>
        <taxon>Ranoidea</taxon>
        <taxon>Ranidae</taxon>
        <taxon>Staurois</taxon>
    </lineage>
</organism>